<evidence type="ECO:0000259" key="2">
    <source>
        <dbReference type="SMART" id="SM00318"/>
    </source>
</evidence>
<comment type="caution">
    <text evidence="4">The sequence shown here is derived from an EMBL/GenBank/DDBJ whole genome shotgun (WGS) entry which is preliminary data.</text>
</comment>
<evidence type="ECO:0000256" key="1">
    <source>
        <dbReference type="SAM" id="MobiDB-lite"/>
    </source>
</evidence>
<organism evidence="4 5">
    <name type="scientific">Amycolatopsis minnesotensis</name>
    <dbReference type="NCBI Taxonomy" id="337894"/>
    <lineage>
        <taxon>Bacteria</taxon>
        <taxon>Bacillati</taxon>
        <taxon>Actinomycetota</taxon>
        <taxon>Actinomycetes</taxon>
        <taxon>Pseudonocardiales</taxon>
        <taxon>Pseudonocardiaceae</taxon>
        <taxon>Amycolatopsis</taxon>
    </lineage>
</organism>
<dbReference type="InterPro" id="IPR035437">
    <property type="entry name" value="SNase_OB-fold_sf"/>
</dbReference>
<feature type="domain" description="TNase-like" evidence="2">
    <location>
        <begin position="69"/>
        <end position="190"/>
    </location>
</feature>
<dbReference type="InterPro" id="IPR016071">
    <property type="entry name" value="Staphylococal_nuclease_OB-fold"/>
</dbReference>
<dbReference type="SUPFAM" id="SSF50199">
    <property type="entry name" value="Staphylococcal nuclease"/>
    <property type="match status" value="1"/>
</dbReference>
<evidence type="ECO:0000313" key="4">
    <source>
        <dbReference type="EMBL" id="GAA1944900.1"/>
    </source>
</evidence>
<reference evidence="5" key="1">
    <citation type="journal article" date="2019" name="Int. J. Syst. Evol. Microbiol.">
        <title>The Global Catalogue of Microorganisms (GCM) 10K type strain sequencing project: providing services to taxonomists for standard genome sequencing and annotation.</title>
        <authorList>
            <consortium name="The Broad Institute Genomics Platform"/>
            <consortium name="The Broad Institute Genome Sequencing Center for Infectious Disease"/>
            <person name="Wu L."/>
            <person name="Ma J."/>
        </authorList>
    </citation>
    <scope>NUCLEOTIDE SEQUENCE [LARGE SCALE GENOMIC DNA]</scope>
    <source>
        <strain evidence="5">JCM 14545</strain>
    </source>
</reference>
<feature type="compositionally biased region" description="Basic and acidic residues" evidence="1">
    <location>
        <begin position="272"/>
        <end position="283"/>
    </location>
</feature>
<accession>A0ABP5BK38</accession>
<dbReference type="SMART" id="SM00894">
    <property type="entry name" value="Excalibur"/>
    <property type="match status" value="1"/>
</dbReference>
<proteinExistence type="predicted"/>
<feature type="region of interest" description="Disordered" evidence="1">
    <location>
        <begin position="260"/>
        <end position="283"/>
    </location>
</feature>
<sequence length="283" mass="28871">MISNAESTFMNVRAPMRRMLPNWIKIVLAAFGVLFVLGAIFGPSPKEESAAPSAASTTATPTATTSSAPPGRYLVTEIVDAGTVRVTGPLGVSLVRISGLRTPPANGTGCFGAESAAWARNALMNQYVTLDIDSADSAVASLKLTDGSDYSLLAVQAGYARFATTGTVFDTARKAAEGAAETAKRGLWAPPCLGTIDTPPAPSPSSVAPPAPPVERTVAPPPTPKAAPPPEPTTEAPPASSGGGSAYYKNCDAARAANAAPLHVGEPGYRPALDRDHDGTACE</sequence>
<feature type="domain" description="Excalibur calcium-binding" evidence="3">
    <location>
        <begin position="247"/>
        <end position="283"/>
    </location>
</feature>
<dbReference type="Proteomes" id="UP001501116">
    <property type="component" value="Unassembled WGS sequence"/>
</dbReference>
<dbReference type="Pfam" id="PF00565">
    <property type="entry name" value="SNase"/>
    <property type="match status" value="1"/>
</dbReference>
<keyword evidence="5" id="KW-1185">Reference proteome</keyword>
<dbReference type="Pfam" id="PF05901">
    <property type="entry name" value="Excalibur"/>
    <property type="match status" value="1"/>
</dbReference>
<feature type="compositionally biased region" description="Low complexity" evidence="1">
    <location>
        <begin position="50"/>
        <end position="68"/>
    </location>
</feature>
<feature type="region of interest" description="Disordered" evidence="1">
    <location>
        <begin position="189"/>
        <end position="248"/>
    </location>
</feature>
<feature type="region of interest" description="Disordered" evidence="1">
    <location>
        <begin position="48"/>
        <end position="68"/>
    </location>
</feature>
<dbReference type="Gene3D" id="2.40.50.90">
    <property type="match status" value="1"/>
</dbReference>
<gene>
    <name evidence="4" type="ORF">GCM10009754_10810</name>
</gene>
<feature type="compositionally biased region" description="Pro residues" evidence="1">
    <location>
        <begin position="199"/>
        <end position="232"/>
    </location>
</feature>
<evidence type="ECO:0000259" key="3">
    <source>
        <dbReference type="SMART" id="SM00894"/>
    </source>
</evidence>
<dbReference type="SMART" id="SM00318">
    <property type="entry name" value="SNc"/>
    <property type="match status" value="1"/>
</dbReference>
<dbReference type="EMBL" id="BAAANN010000003">
    <property type="protein sequence ID" value="GAA1944900.1"/>
    <property type="molecule type" value="Genomic_DNA"/>
</dbReference>
<protein>
    <submittedName>
        <fullName evidence="4">Excalibur calcium-binding domain-containing protein</fullName>
    </submittedName>
</protein>
<evidence type="ECO:0000313" key="5">
    <source>
        <dbReference type="Proteomes" id="UP001501116"/>
    </source>
</evidence>
<dbReference type="InterPro" id="IPR008613">
    <property type="entry name" value="Excalibur_Ca-bd_domain"/>
</dbReference>
<name>A0ABP5BK38_9PSEU</name>